<dbReference type="Gene3D" id="1.20.5.190">
    <property type="match status" value="2"/>
</dbReference>
<evidence type="ECO:0000256" key="1">
    <source>
        <dbReference type="ARBA" id="ARBA00004496"/>
    </source>
</evidence>
<dbReference type="GO" id="GO:0005737">
    <property type="term" value="C:cytoplasm"/>
    <property type="evidence" value="ECO:0007669"/>
    <property type="project" value="UniProtKB-SubCell"/>
</dbReference>
<dbReference type="Pfam" id="PF00612">
    <property type="entry name" value="IQ"/>
    <property type="match status" value="3"/>
</dbReference>
<feature type="coiled-coil region" evidence="5">
    <location>
        <begin position="187"/>
        <end position="214"/>
    </location>
</feature>
<evidence type="ECO:0000256" key="5">
    <source>
        <dbReference type="SAM" id="Coils"/>
    </source>
</evidence>
<dbReference type="EMBL" id="MCFH01000041">
    <property type="protein sequence ID" value="ORX45153.1"/>
    <property type="molecule type" value="Genomic_DNA"/>
</dbReference>
<dbReference type="GO" id="GO:0000278">
    <property type="term" value="P:mitotic cell cycle"/>
    <property type="evidence" value="ECO:0007669"/>
    <property type="project" value="TreeGrafter"/>
</dbReference>
<dbReference type="PANTHER" id="PTHR22706:SF1">
    <property type="entry name" value="ASSEMBLY FACTOR FOR SPINDLE MICROTUBULES"/>
    <property type="match status" value="1"/>
</dbReference>
<reference evidence="6 7" key="1">
    <citation type="submission" date="2016-08" db="EMBL/GenBank/DDBJ databases">
        <title>Genomes of anaerobic fungi encode conserved fungal cellulosomes for biomass hydrolysis.</title>
        <authorList>
            <consortium name="DOE Joint Genome Institute"/>
            <person name="Haitjema C.H."/>
            <person name="Gilmore S.P."/>
            <person name="Henske J.K."/>
            <person name="Solomon K.V."/>
            <person name="De Groot R."/>
            <person name="Kuo A."/>
            <person name="Mondo S.J."/>
            <person name="Salamov A.A."/>
            <person name="Labutti K."/>
            <person name="Zhao Z."/>
            <person name="Chiniquy J."/>
            <person name="Barry K."/>
            <person name="Brewer H.M."/>
            <person name="Purvine S.O."/>
            <person name="Wright A.T."/>
            <person name="Boxma B."/>
            <person name="Van Alen T."/>
            <person name="Hackstein J.H."/>
            <person name="Baker S.E."/>
            <person name="Grigoriev I.V."/>
            <person name="O'Malley M.A."/>
        </authorList>
    </citation>
    <scope>NUCLEOTIDE SEQUENCE [LARGE SCALE GENOMIC DNA]</scope>
    <source>
        <strain evidence="7">finn</strain>
    </source>
</reference>
<dbReference type="PANTHER" id="PTHR22706">
    <property type="entry name" value="ASSEMBLY FACTOR FOR SPINDLE MICROTUBULES"/>
    <property type="match status" value="1"/>
</dbReference>
<reference evidence="6 7" key="2">
    <citation type="submission" date="2016-08" db="EMBL/GenBank/DDBJ databases">
        <title>Pervasive Adenine N6-methylation of Active Genes in Fungi.</title>
        <authorList>
            <consortium name="DOE Joint Genome Institute"/>
            <person name="Mondo S.J."/>
            <person name="Dannebaum R.O."/>
            <person name="Kuo R.C."/>
            <person name="Labutti K."/>
            <person name="Haridas S."/>
            <person name="Kuo A."/>
            <person name="Salamov A."/>
            <person name="Ahrendt S.R."/>
            <person name="Lipzen A."/>
            <person name="Sullivan W."/>
            <person name="Andreopoulos W.B."/>
            <person name="Clum A."/>
            <person name="Lindquist E."/>
            <person name="Daum C."/>
            <person name="Ramamoorthy G.K."/>
            <person name="Gryganskyi A."/>
            <person name="Culley D."/>
            <person name="Magnuson J.K."/>
            <person name="James T.Y."/>
            <person name="O'Malley M.A."/>
            <person name="Stajich J.E."/>
            <person name="Spatafora J.W."/>
            <person name="Visel A."/>
            <person name="Grigoriev I.V."/>
        </authorList>
    </citation>
    <scope>NUCLEOTIDE SEQUENCE [LARGE SCALE GENOMIC DNA]</scope>
    <source>
        <strain evidence="7">finn</strain>
    </source>
</reference>
<dbReference type="CDD" id="cd23767">
    <property type="entry name" value="IQCD"/>
    <property type="match status" value="2"/>
</dbReference>
<dbReference type="GO" id="GO:0005516">
    <property type="term" value="F:calmodulin binding"/>
    <property type="evidence" value="ECO:0007669"/>
    <property type="project" value="UniProtKB-KW"/>
</dbReference>
<keyword evidence="2" id="KW-0963">Cytoplasm</keyword>
<keyword evidence="4" id="KW-0112">Calmodulin-binding</keyword>
<evidence type="ECO:0000256" key="4">
    <source>
        <dbReference type="ARBA" id="ARBA00022860"/>
    </source>
</evidence>
<comment type="caution">
    <text evidence="6">The sequence shown here is derived from an EMBL/GenBank/DDBJ whole genome shotgun (WGS) entry which is preliminary data.</text>
</comment>
<dbReference type="STRING" id="1754191.A0A1Y1V1H2"/>
<evidence type="ECO:0000313" key="7">
    <source>
        <dbReference type="Proteomes" id="UP000193719"/>
    </source>
</evidence>
<dbReference type="InterPro" id="IPR051185">
    <property type="entry name" value="ASPM"/>
</dbReference>
<keyword evidence="5" id="KW-0175">Coiled coil</keyword>
<protein>
    <recommendedName>
        <fullName evidence="8">Myosin motor domain-containing protein</fullName>
    </recommendedName>
</protein>
<dbReference type="OrthoDB" id="190375at2759"/>
<dbReference type="GO" id="GO:0051295">
    <property type="term" value="P:establishment of meiotic spindle localization"/>
    <property type="evidence" value="ECO:0007669"/>
    <property type="project" value="TreeGrafter"/>
</dbReference>
<organism evidence="6 7">
    <name type="scientific">Piromyces finnis</name>
    <dbReference type="NCBI Taxonomy" id="1754191"/>
    <lineage>
        <taxon>Eukaryota</taxon>
        <taxon>Fungi</taxon>
        <taxon>Fungi incertae sedis</taxon>
        <taxon>Chytridiomycota</taxon>
        <taxon>Chytridiomycota incertae sedis</taxon>
        <taxon>Neocallimastigomycetes</taxon>
        <taxon>Neocallimastigales</taxon>
        <taxon>Neocallimastigaceae</taxon>
        <taxon>Piromyces</taxon>
    </lineage>
</organism>
<dbReference type="InterPro" id="IPR027417">
    <property type="entry name" value="P-loop_NTPase"/>
</dbReference>
<dbReference type="SUPFAM" id="SSF52540">
    <property type="entry name" value="P-loop containing nucleoside triphosphate hydrolases"/>
    <property type="match status" value="1"/>
</dbReference>
<name>A0A1Y1V1H2_9FUNG</name>
<evidence type="ECO:0000256" key="3">
    <source>
        <dbReference type="ARBA" id="ARBA00022737"/>
    </source>
</evidence>
<dbReference type="InterPro" id="IPR000048">
    <property type="entry name" value="IQ_motif_EF-hand-BS"/>
</dbReference>
<keyword evidence="7" id="KW-1185">Reference proteome</keyword>
<sequence length="304" mass="37083">MENQINIKKIIIIQKIVRGFLVRQRLRKCNENAIKIQSLYRGYVTRKSFRIYKDLYSKKKIIENSLIKHEKFLKNKLEELQKLRQLSNNKYFEYKKESRNNAAIIIQKTWRGHYTRKNINKIKQMQSLLSLYEDKDNNNMIDLSFIEKNNSQNLINDKIWLKKKFEIIDNSMHKYRRECKKNKCFNENNTEEVKKALTERLKNAQNIMDIYYENYFHFFQLKKEIYENKNALDILSLNLNCKKINDLKLLPVVKQNLSSMEIKKVHQKLINDVKMPWWKVLKNNYDLNHIDFDYINEIFQNRVK</sequence>
<evidence type="ECO:0000313" key="6">
    <source>
        <dbReference type="EMBL" id="ORX45153.1"/>
    </source>
</evidence>
<dbReference type="AlphaFoldDB" id="A0A1Y1V1H2"/>
<keyword evidence="3" id="KW-0677">Repeat</keyword>
<dbReference type="GO" id="GO:0007051">
    <property type="term" value="P:spindle organization"/>
    <property type="evidence" value="ECO:0007669"/>
    <property type="project" value="TreeGrafter"/>
</dbReference>
<dbReference type="Proteomes" id="UP000193719">
    <property type="component" value="Unassembled WGS sequence"/>
</dbReference>
<comment type="subcellular location">
    <subcellularLocation>
        <location evidence="1">Cytoplasm</location>
    </subcellularLocation>
</comment>
<proteinExistence type="predicted"/>
<dbReference type="SMART" id="SM00015">
    <property type="entry name" value="IQ"/>
    <property type="match status" value="3"/>
</dbReference>
<evidence type="ECO:0000256" key="2">
    <source>
        <dbReference type="ARBA" id="ARBA00022490"/>
    </source>
</evidence>
<gene>
    <name evidence="6" type="ORF">BCR36DRAFT_358557</name>
</gene>
<dbReference type="GO" id="GO:0000922">
    <property type="term" value="C:spindle pole"/>
    <property type="evidence" value="ECO:0007669"/>
    <property type="project" value="TreeGrafter"/>
</dbReference>
<dbReference type="PROSITE" id="PS50096">
    <property type="entry name" value="IQ"/>
    <property type="match status" value="3"/>
</dbReference>
<evidence type="ECO:0008006" key="8">
    <source>
        <dbReference type="Google" id="ProtNLM"/>
    </source>
</evidence>
<feature type="coiled-coil region" evidence="5">
    <location>
        <begin position="70"/>
        <end position="97"/>
    </location>
</feature>
<accession>A0A1Y1V1H2</accession>